<protein>
    <submittedName>
        <fullName evidence="2">Uncharacterized protein</fullName>
    </submittedName>
</protein>
<sequence length="94" mass="10018">MCDHVKRLLLSFGDNNRLGAAVASALSAPQLTSYNFRLPRSVSPQRARARWSATPTGYVGPAPLKGPFTGGQTSTDKARPASVAIILNASRHSR</sequence>
<gene>
    <name evidence="2" type="ORF">IPOD504_LOCUS16524</name>
</gene>
<feature type="non-terminal residue" evidence="2">
    <location>
        <position position="94"/>
    </location>
</feature>
<accession>A0ABN8J643</accession>
<evidence type="ECO:0000313" key="3">
    <source>
        <dbReference type="Proteomes" id="UP000837857"/>
    </source>
</evidence>
<evidence type="ECO:0000313" key="2">
    <source>
        <dbReference type="EMBL" id="CAH2075132.1"/>
    </source>
</evidence>
<evidence type="ECO:0000256" key="1">
    <source>
        <dbReference type="SAM" id="MobiDB-lite"/>
    </source>
</evidence>
<proteinExistence type="predicted"/>
<dbReference type="Proteomes" id="UP000837857">
    <property type="component" value="Chromosome 8"/>
</dbReference>
<reference evidence="2" key="1">
    <citation type="submission" date="2022-03" db="EMBL/GenBank/DDBJ databases">
        <authorList>
            <person name="Martin H S."/>
        </authorList>
    </citation>
    <scope>NUCLEOTIDE SEQUENCE</scope>
</reference>
<name>A0ABN8J643_9NEOP</name>
<feature type="region of interest" description="Disordered" evidence="1">
    <location>
        <begin position="45"/>
        <end position="79"/>
    </location>
</feature>
<keyword evidence="3" id="KW-1185">Reference proteome</keyword>
<dbReference type="EMBL" id="OW152820">
    <property type="protein sequence ID" value="CAH2075132.1"/>
    <property type="molecule type" value="Genomic_DNA"/>
</dbReference>
<organism evidence="2 3">
    <name type="scientific">Iphiclides podalirius</name>
    <name type="common">scarce swallowtail</name>
    <dbReference type="NCBI Taxonomy" id="110791"/>
    <lineage>
        <taxon>Eukaryota</taxon>
        <taxon>Metazoa</taxon>
        <taxon>Ecdysozoa</taxon>
        <taxon>Arthropoda</taxon>
        <taxon>Hexapoda</taxon>
        <taxon>Insecta</taxon>
        <taxon>Pterygota</taxon>
        <taxon>Neoptera</taxon>
        <taxon>Endopterygota</taxon>
        <taxon>Lepidoptera</taxon>
        <taxon>Glossata</taxon>
        <taxon>Ditrysia</taxon>
        <taxon>Papilionoidea</taxon>
        <taxon>Papilionidae</taxon>
        <taxon>Papilioninae</taxon>
        <taxon>Iphiclides</taxon>
    </lineage>
</organism>